<keyword evidence="3" id="KW-1185">Reference proteome</keyword>
<name>A0A7X5RL91_9ALTE</name>
<accession>A0A7X5RL91</accession>
<sequence length="280" mass="32300">MFRIPKAKASDFRGRFREIISDPLNNVIRRHPNAGLTEGDNVILHNGLKVPIAGDFSYYDSFSDILIFNRGVHEPLEELVFQSLLKKLSNQKVSMLELGAYWGHYSMWLLLHRPDSSVVLIEPDGKNLDAGKHNFKENNFKGTFIQSFVGKGHFEVDEYFKEHNVERLTILHSDIQGYEVEMLEGASRTLSQQKVDYVFVSTHSEDLHRAVEDQLQSFGYVIEVTSSFDRHTTSFDGFIFARNPSLNSIFEGFEFLGREEVLTLSPLEKIEYINRLRQFT</sequence>
<comment type="caution">
    <text evidence="2">The sequence shown here is derived from an EMBL/GenBank/DDBJ whole genome shotgun (WGS) entry which is preliminary data.</text>
</comment>
<dbReference type="Pfam" id="PF05050">
    <property type="entry name" value="Methyltransf_21"/>
    <property type="match status" value="1"/>
</dbReference>
<dbReference type="Proteomes" id="UP000470213">
    <property type="component" value="Unassembled WGS sequence"/>
</dbReference>
<evidence type="ECO:0000313" key="2">
    <source>
        <dbReference type="EMBL" id="NDV91697.1"/>
    </source>
</evidence>
<dbReference type="InterPro" id="IPR006342">
    <property type="entry name" value="FkbM_mtfrase"/>
</dbReference>
<dbReference type="SUPFAM" id="SSF53335">
    <property type="entry name" value="S-adenosyl-L-methionine-dependent methyltransferases"/>
    <property type="match status" value="1"/>
</dbReference>
<protein>
    <recommendedName>
        <fullName evidence="1">Methyltransferase FkbM domain-containing protein</fullName>
    </recommendedName>
</protein>
<reference evidence="2 3" key="1">
    <citation type="submission" date="2020-01" db="EMBL/GenBank/DDBJ databases">
        <authorList>
            <person name="Chen J."/>
            <person name="Zhu S."/>
            <person name="Yang J."/>
        </authorList>
    </citation>
    <scope>NUCLEOTIDE SEQUENCE [LARGE SCALE GENOMIC DNA]</scope>
    <source>
        <strain evidence="2 3">345S023</strain>
    </source>
</reference>
<gene>
    <name evidence="2" type="ORF">GTH32_10930</name>
</gene>
<dbReference type="Gene3D" id="3.40.50.150">
    <property type="entry name" value="Vaccinia Virus protein VP39"/>
    <property type="match status" value="1"/>
</dbReference>
<organism evidence="2 3">
    <name type="scientific">Alteromonas profundi</name>
    <dbReference type="NCBI Taxonomy" id="2696062"/>
    <lineage>
        <taxon>Bacteria</taxon>
        <taxon>Pseudomonadati</taxon>
        <taxon>Pseudomonadota</taxon>
        <taxon>Gammaproteobacteria</taxon>
        <taxon>Alteromonadales</taxon>
        <taxon>Alteromonadaceae</taxon>
        <taxon>Alteromonas/Salinimonas group</taxon>
        <taxon>Alteromonas</taxon>
    </lineage>
</organism>
<evidence type="ECO:0000259" key="1">
    <source>
        <dbReference type="Pfam" id="PF05050"/>
    </source>
</evidence>
<dbReference type="RefSeq" id="WP_163085675.1">
    <property type="nucleotide sequence ID" value="NZ_JAAAWN010000013.1"/>
</dbReference>
<proteinExistence type="predicted"/>
<evidence type="ECO:0000313" key="3">
    <source>
        <dbReference type="Proteomes" id="UP000470213"/>
    </source>
</evidence>
<feature type="domain" description="Methyltransferase FkbM" evidence="1">
    <location>
        <begin position="154"/>
        <end position="221"/>
    </location>
</feature>
<dbReference type="EMBL" id="JAAAWN010000013">
    <property type="protein sequence ID" value="NDV91697.1"/>
    <property type="molecule type" value="Genomic_DNA"/>
</dbReference>
<dbReference type="InterPro" id="IPR029063">
    <property type="entry name" value="SAM-dependent_MTases_sf"/>
</dbReference>
<dbReference type="AlphaFoldDB" id="A0A7X5RL91"/>